<sequence>LSSNSGTPDSDGIFSLNWGTSARVNTYSVYRHSSYITEINGSLILLTSGITSHNHYLSGYSNGTYYFIVVAENTYGETLSNCEAVTVAILKIPPGSFSLSSNAENPDTDGSFNLVWTYSTDANNYSVYRHSSYITEINGSLTLLADEVPGFIFSCSSYSSGTYYFIVVAHNDDGDTLSNCITVIVERPDAPQDEIPGFNLVLIFGVLGVSIALIIKKKHDINYQT</sequence>
<name>X1F523_9ZZZZ</name>
<keyword evidence="1" id="KW-1133">Transmembrane helix</keyword>
<keyword evidence="1" id="KW-0812">Transmembrane</keyword>
<feature type="non-terminal residue" evidence="2">
    <location>
        <position position="1"/>
    </location>
</feature>
<proteinExistence type="predicted"/>
<evidence type="ECO:0008006" key="3">
    <source>
        <dbReference type="Google" id="ProtNLM"/>
    </source>
</evidence>
<dbReference type="Gene3D" id="2.60.40.10">
    <property type="entry name" value="Immunoglobulins"/>
    <property type="match status" value="2"/>
</dbReference>
<dbReference type="EMBL" id="BARU01005690">
    <property type="protein sequence ID" value="GAH40022.1"/>
    <property type="molecule type" value="Genomic_DNA"/>
</dbReference>
<protein>
    <recommendedName>
        <fullName evidence="3">Fibronectin type-III domain-containing protein</fullName>
    </recommendedName>
</protein>
<gene>
    <name evidence="2" type="ORF">S03H2_11135</name>
</gene>
<comment type="caution">
    <text evidence="2">The sequence shown here is derived from an EMBL/GenBank/DDBJ whole genome shotgun (WGS) entry which is preliminary data.</text>
</comment>
<organism evidence="2">
    <name type="scientific">marine sediment metagenome</name>
    <dbReference type="NCBI Taxonomy" id="412755"/>
    <lineage>
        <taxon>unclassified sequences</taxon>
        <taxon>metagenomes</taxon>
        <taxon>ecological metagenomes</taxon>
    </lineage>
</organism>
<evidence type="ECO:0000256" key="1">
    <source>
        <dbReference type="SAM" id="Phobius"/>
    </source>
</evidence>
<dbReference type="NCBIfam" id="NF033507">
    <property type="entry name" value="Loki-CTERM"/>
    <property type="match status" value="1"/>
</dbReference>
<keyword evidence="1" id="KW-0472">Membrane</keyword>
<accession>X1F523</accession>
<reference evidence="2" key="1">
    <citation type="journal article" date="2014" name="Front. Microbiol.">
        <title>High frequency of phylogenetically diverse reductive dehalogenase-homologous genes in deep subseafloor sedimentary metagenomes.</title>
        <authorList>
            <person name="Kawai M."/>
            <person name="Futagami T."/>
            <person name="Toyoda A."/>
            <person name="Takaki Y."/>
            <person name="Nishi S."/>
            <person name="Hori S."/>
            <person name="Arai W."/>
            <person name="Tsubouchi T."/>
            <person name="Morono Y."/>
            <person name="Uchiyama I."/>
            <person name="Ito T."/>
            <person name="Fujiyama A."/>
            <person name="Inagaki F."/>
            <person name="Takami H."/>
        </authorList>
    </citation>
    <scope>NUCLEOTIDE SEQUENCE</scope>
    <source>
        <strain evidence="2">Expedition CK06-06</strain>
    </source>
</reference>
<dbReference type="AlphaFoldDB" id="X1F523"/>
<evidence type="ECO:0000313" key="2">
    <source>
        <dbReference type="EMBL" id="GAH40022.1"/>
    </source>
</evidence>
<dbReference type="InterPro" id="IPR013783">
    <property type="entry name" value="Ig-like_fold"/>
</dbReference>
<feature type="transmembrane region" description="Helical" evidence="1">
    <location>
        <begin position="197"/>
        <end position="215"/>
    </location>
</feature>